<keyword evidence="4" id="KW-1185">Reference proteome</keyword>
<comment type="caution">
    <text evidence="3">The sequence shown here is derived from an EMBL/GenBank/DDBJ whole genome shotgun (WGS) entry which is preliminary data.</text>
</comment>
<reference evidence="3 4" key="1">
    <citation type="submission" date="2017-11" db="EMBL/GenBank/DDBJ databases">
        <title>De-novo sequencing of pomegranate (Punica granatum L.) genome.</title>
        <authorList>
            <person name="Akparov Z."/>
            <person name="Amiraslanov A."/>
            <person name="Hajiyeva S."/>
            <person name="Abbasov M."/>
            <person name="Kaur K."/>
            <person name="Hamwieh A."/>
            <person name="Solovyev V."/>
            <person name="Salamov A."/>
            <person name="Braich B."/>
            <person name="Kosarev P."/>
            <person name="Mahmoud A."/>
            <person name="Hajiyev E."/>
            <person name="Babayeva S."/>
            <person name="Izzatullayeva V."/>
            <person name="Mammadov A."/>
            <person name="Mammadov A."/>
            <person name="Sharifova S."/>
            <person name="Ojaghi J."/>
            <person name="Eynullazada K."/>
            <person name="Bayramov B."/>
            <person name="Abdulazimova A."/>
            <person name="Shahmuradov I."/>
        </authorList>
    </citation>
    <scope>NUCLEOTIDE SEQUENCE [LARGE SCALE GENOMIC DNA]</scope>
    <source>
        <strain evidence="4">cv. AG2017</strain>
        <tissue evidence="3">Leaf</tissue>
    </source>
</reference>
<organism evidence="3 4">
    <name type="scientific">Punica granatum</name>
    <name type="common">Pomegranate</name>
    <dbReference type="NCBI Taxonomy" id="22663"/>
    <lineage>
        <taxon>Eukaryota</taxon>
        <taxon>Viridiplantae</taxon>
        <taxon>Streptophyta</taxon>
        <taxon>Embryophyta</taxon>
        <taxon>Tracheophyta</taxon>
        <taxon>Spermatophyta</taxon>
        <taxon>Magnoliopsida</taxon>
        <taxon>eudicotyledons</taxon>
        <taxon>Gunneridae</taxon>
        <taxon>Pentapetalae</taxon>
        <taxon>rosids</taxon>
        <taxon>malvids</taxon>
        <taxon>Myrtales</taxon>
        <taxon>Lythraceae</taxon>
        <taxon>Punica</taxon>
    </lineage>
</organism>
<keyword evidence="2" id="KW-1133">Transmembrane helix</keyword>
<evidence type="ECO:0000313" key="3">
    <source>
        <dbReference type="EMBL" id="PKI59197.1"/>
    </source>
</evidence>
<evidence type="ECO:0000256" key="2">
    <source>
        <dbReference type="SAM" id="Phobius"/>
    </source>
</evidence>
<dbReference type="EMBL" id="PGOL01001315">
    <property type="protein sequence ID" value="PKI59197.1"/>
    <property type="molecule type" value="Genomic_DNA"/>
</dbReference>
<proteinExistence type="predicted"/>
<keyword evidence="2" id="KW-0472">Membrane</keyword>
<evidence type="ECO:0000313" key="4">
    <source>
        <dbReference type="Proteomes" id="UP000233551"/>
    </source>
</evidence>
<feature type="compositionally biased region" description="Polar residues" evidence="1">
    <location>
        <begin position="1"/>
        <end position="11"/>
    </location>
</feature>
<accession>A0A2I0JSA3</accession>
<feature type="transmembrane region" description="Helical" evidence="2">
    <location>
        <begin position="97"/>
        <end position="118"/>
    </location>
</feature>
<dbReference type="Proteomes" id="UP000233551">
    <property type="component" value="Unassembled WGS sequence"/>
</dbReference>
<evidence type="ECO:0000256" key="1">
    <source>
        <dbReference type="SAM" id="MobiDB-lite"/>
    </source>
</evidence>
<feature type="region of interest" description="Disordered" evidence="1">
    <location>
        <begin position="1"/>
        <end position="22"/>
    </location>
</feature>
<keyword evidence="2" id="KW-0812">Transmembrane</keyword>
<protein>
    <submittedName>
        <fullName evidence="3">Uncharacterized protein</fullName>
    </submittedName>
</protein>
<gene>
    <name evidence="3" type="ORF">CRG98_020412</name>
</gene>
<sequence length="211" mass="23050">MGPTAQPSQASKPRLKPAATARSHDLGLTAQATAPPFLAGGSNPKSSGAPDFLNVPFPPTTLASRAITFKGFLTALTLTREEAVTVREPYNRAQPPFHFFLLIGFRYFFPVFLLSFAVCPGLRTFQVVHEHLDLPLRSLRSPILYRAEVGAVVPTPFSPSCCCRCSQASATHRVQPGHPTLSPLPRLFPRIPRLGKTPLRLREKLGSPIFV</sequence>
<name>A0A2I0JSA3_PUNGR</name>
<dbReference type="AlphaFoldDB" id="A0A2I0JSA3"/>